<accession>A0AAV5IRD7</accession>
<keyword evidence="3" id="KW-1185">Reference proteome</keyword>
<proteinExistence type="predicted"/>
<reference evidence="2 3" key="1">
    <citation type="journal article" date="2021" name="Commun. Biol.">
        <title>The genome of Shorea leprosula (Dipterocarpaceae) highlights the ecological relevance of drought in aseasonal tropical rainforests.</title>
        <authorList>
            <person name="Ng K.K.S."/>
            <person name="Kobayashi M.J."/>
            <person name="Fawcett J.A."/>
            <person name="Hatakeyama M."/>
            <person name="Paape T."/>
            <person name="Ng C.H."/>
            <person name="Ang C.C."/>
            <person name="Tnah L.H."/>
            <person name="Lee C.T."/>
            <person name="Nishiyama T."/>
            <person name="Sese J."/>
            <person name="O'Brien M.J."/>
            <person name="Copetti D."/>
            <person name="Mohd Noor M.I."/>
            <person name="Ong R.C."/>
            <person name="Putra M."/>
            <person name="Sireger I.Z."/>
            <person name="Indrioko S."/>
            <person name="Kosugi Y."/>
            <person name="Izuno A."/>
            <person name="Isagi Y."/>
            <person name="Lee S.L."/>
            <person name="Shimizu K.K."/>
        </authorList>
    </citation>
    <scope>NUCLEOTIDE SEQUENCE [LARGE SCALE GENOMIC DNA]</scope>
    <source>
        <strain evidence="2">214</strain>
    </source>
</reference>
<feature type="region of interest" description="Disordered" evidence="1">
    <location>
        <begin position="152"/>
        <end position="183"/>
    </location>
</feature>
<dbReference type="Proteomes" id="UP001054252">
    <property type="component" value="Unassembled WGS sequence"/>
</dbReference>
<gene>
    <name evidence="2" type="ORF">SLEP1_g14813</name>
</gene>
<feature type="region of interest" description="Disordered" evidence="1">
    <location>
        <begin position="541"/>
        <end position="560"/>
    </location>
</feature>
<evidence type="ECO:0000256" key="1">
    <source>
        <dbReference type="SAM" id="MobiDB-lite"/>
    </source>
</evidence>
<dbReference type="EMBL" id="BPVZ01000018">
    <property type="protein sequence ID" value="GKV02366.1"/>
    <property type="molecule type" value="Genomic_DNA"/>
</dbReference>
<evidence type="ECO:0000313" key="3">
    <source>
        <dbReference type="Proteomes" id="UP001054252"/>
    </source>
</evidence>
<dbReference type="PANTHER" id="PTHR34427">
    <property type="entry name" value="DUF4283 DOMAIN PROTEIN"/>
    <property type="match status" value="1"/>
</dbReference>
<name>A0AAV5IRD7_9ROSI</name>
<dbReference type="PANTHER" id="PTHR34427:SF5">
    <property type="entry name" value="DUF4283 DOMAIN-CONTAINING PROTEIN"/>
    <property type="match status" value="1"/>
</dbReference>
<evidence type="ECO:0008006" key="4">
    <source>
        <dbReference type="Google" id="ProtNLM"/>
    </source>
</evidence>
<feature type="region of interest" description="Disordered" evidence="1">
    <location>
        <begin position="576"/>
        <end position="609"/>
    </location>
</feature>
<comment type="caution">
    <text evidence="2">The sequence shown here is derived from an EMBL/GenBank/DDBJ whole genome shotgun (WGS) entry which is preliminary data.</text>
</comment>
<organism evidence="2 3">
    <name type="scientific">Rubroshorea leprosula</name>
    <dbReference type="NCBI Taxonomy" id="152421"/>
    <lineage>
        <taxon>Eukaryota</taxon>
        <taxon>Viridiplantae</taxon>
        <taxon>Streptophyta</taxon>
        <taxon>Embryophyta</taxon>
        <taxon>Tracheophyta</taxon>
        <taxon>Spermatophyta</taxon>
        <taxon>Magnoliopsida</taxon>
        <taxon>eudicotyledons</taxon>
        <taxon>Gunneridae</taxon>
        <taxon>Pentapetalae</taxon>
        <taxon>rosids</taxon>
        <taxon>malvids</taxon>
        <taxon>Malvales</taxon>
        <taxon>Dipterocarpaceae</taxon>
        <taxon>Rubroshorea</taxon>
    </lineage>
</organism>
<evidence type="ECO:0000313" key="2">
    <source>
        <dbReference type="EMBL" id="GKV02366.1"/>
    </source>
</evidence>
<protein>
    <recommendedName>
        <fullName evidence="4">RRM domain-containing protein</fullName>
    </recommendedName>
</protein>
<feature type="compositionally biased region" description="Basic and acidic residues" evidence="1">
    <location>
        <begin position="152"/>
        <end position="166"/>
    </location>
</feature>
<feature type="region of interest" description="Disordered" evidence="1">
    <location>
        <begin position="412"/>
        <end position="437"/>
    </location>
</feature>
<sequence length="731" mass="83877">MRGRERERALGRRTHGKRIAQAYERFRFQDRGQPQQEVGGYDKRIYNQAIPFFFTNFPEEWSFEQIWHTFNRICLGSVLEIDCLVKRDRLGRQFGFVRFLEANKPRYTKRDPLKNPLPINHPKAWIWRQQSCNGNVSRPSYAEILKAANSRMEDRSEKERREEGAKQRYRSSNARTYRCSKGNGNQNASTTSVYSVTLIPNLQEKFFMEGVFFCKIRPIGGRLVLLEGKDYEDLKELVETGKDLLGNWFEDVKPWTPTVVATERFAWIRCQGLPVHAWKSETFETFGRLWGNFVSLDDSTISKKRFDAARFLITTPSTESISKSITVKINGESFTLKFSEEESTNILFTMRSNRIFQAPREEYDEESSSTDNQNVVDSNLDENILEQLEFQTMGIEGDGAKAFSENDVATPNMEGENENEMASQNTEVASKDDEVVSQNTEVAGDKVEGNKRGEEEEISTGPEIVEELEGMAESRTRFTVANSNFQRLAESRRIEADLDMVKYKADEGNFEKDSQESTNADMDSCDKSYQQKNKLVVDYMGSGKEERSVKDLNNGLPTKDMGLQVEIGPIDPHVVDKIKPSYAGPQEQNVNYSNRSKMRNRKSDSSFWDDFESESGIEANWMNRNEGRGKRKKKRRAKSCASVYRNSGGLEAFLVQQKSKGQSKVAVKTKKEVWFEKDLEKPVADDSINNSCIQNCNKSIKVRSRKRNMEALWSRVKEFGVTAQGEETPVL</sequence>
<feature type="compositionally biased region" description="Polar residues" evidence="1">
    <location>
        <begin position="586"/>
        <end position="595"/>
    </location>
</feature>
<dbReference type="AlphaFoldDB" id="A0AAV5IRD7"/>